<feature type="transmembrane region" description="Helical" evidence="12">
    <location>
        <begin position="140"/>
        <end position="163"/>
    </location>
</feature>
<evidence type="ECO:0000256" key="1">
    <source>
        <dbReference type="ARBA" id="ARBA00003257"/>
    </source>
</evidence>
<evidence type="ECO:0000256" key="5">
    <source>
        <dbReference type="ARBA" id="ARBA00022448"/>
    </source>
</evidence>
<geneLocation type="mitochondrion" evidence="13"/>
<evidence type="ECO:0000256" key="2">
    <source>
        <dbReference type="ARBA" id="ARBA00004225"/>
    </source>
</evidence>
<evidence type="ECO:0000256" key="12">
    <source>
        <dbReference type="SAM" id="Phobius"/>
    </source>
</evidence>
<dbReference type="EMBL" id="AP014656">
    <property type="protein sequence ID" value="BAT57245.1"/>
    <property type="molecule type" value="Genomic_DNA"/>
</dbReference>
<keyword evidence="8 11" id="KW-0830">Ubiquinone</keyword>
<protein>
    <recommendedName>
        <fullName evidence="4 11">NADH-ubiquinone oxidoreductase chain 1</fullName>
        <ecNumber evidence="11">7.1.1.2</ecNumber>
    </recommendedName>
</protein>
<dbReference type="PROSITE" id="PS00667">
    <property type="entry name" value="COMPLEX1_ND1_1"/>
    <property type="match status" value="1"/>
</dbReference>
<evidence type="ECO:0000313" key="13">
    <source>
        <dbReference type="EMBL" id="BAT57245.1"/>
    </source>
</evidence>
<gene>
    <name evidence="13" type="primary">ND1</name>
</gene>
<dbReference type="GO" id="GO:0005743">
    <property type="term" value="C:mitochondrial inner membrane"/>
    <property type="evidence" value="ECO:0007669"/>
    <property type="project" value="UniProtKB-SubCell"/>
</dbReference>
<dbReference type="EC" id="7.1.1.2" evidence="11"/>
<dbReference type="InterPro" id="IPR001694">
    <property type="entry name" value="NADH_UbQ_OxRdtase_su1/FPO"/>
</dbReference>
<comment type="similarity">
    <text evidence="3 10">Belongs to the complex I subunit 1 family.</text>
</comment>
<keyword evidence="5" id="KW-0813">Transport</keyword>
<reference evidence="13" key="1">
    <citation type="journal article" date="2015" name="Biodivers Data J">
        <title>Description of a species of Fabaeformiscandona (Ostracoda, Crustacea) from Kushiro Marsh, Hokkaido, Japan, with the nearly complete mitochondrial genomic sequence.</title>
        <authorList>
            <person name="Hiruta S.F."/>
            <person name="Hiruta S."/>
        </authorList>
    </citation>
    <scope>NUCLEOTIDE SEQUENCE</scope>
</reference>
<evidence type="ECO:0000256" key="9">
    <source>
        <dbReference type="ARBA" id="ARBA00023136"/>
    </source>
</evidence>
<evidence type="ECO:0000256" key="8">
    <source>
        <dbReference type="ARBA" id="ARBA00023075"/>
    </source>
</evidence>
<comment type="subcellular location">
    <subcellularLocation>
        <location evidence="10">Mitochondrion inner membrane</location>
        <topology evidence="10">Multi-pass membrane protein</topology>
    </subcellularLocation>
    <subcellularLocation>
        <location evidence="2">Mitochondrion membrane</location>
        <topology evidence="2">Multi-pass membrane protein</topology>
    </subcellularLocation>
</comment>
<evidence type="ECO:0000256" key="7">
    <source>
        <dbReference type="ARBA" id="ARBA00022989"/>
    </source>
</evidence>
<keyword evidence="11 13" id="KW-0496">Mitochondrion</keyword>
<proteinExistence type="inferred from homology"/>
<feature type="transmembrane region" description="Helical" evidence="12">
    <location>
        <begin position="6"/>
        <end position="28"/>
    </location>
</feature>
<feature type="transmembrane region" description="Helical" evidence="12">
    <location>
        <begin position="175"/>
        <end position="196"/>
    </location>
</feature>
<dbReference type="HAMAP" id="MF_01350">
    <property type="entry name" value="NDH1_NuoH"/>
    <property type="match status" value="1"/>
</dbReference>
<evidence type="ECO:0000256" key="10">
    <source>
        <dbReference type="RuleBase" id="RU000471"/>
    </source>
</evidence>
<keyword evidence="7 12" id="KW-1133">Transmembrane helix</keyword>
<evidence type="ECO:0000256" key="6">
    <source>
        <dbReference type="ARBA" id="ARBA00022692"/>
    </source>
</evidence>
<keyword evidence="6 10" id="KW-0812">Transmembrane</keyword>
<name>A0A0S3PNE0_9CRUS</name>
<comment type="catalytic activity">
    <reaction evidence="11">
        <text>a ubiquinone + NADH + 5 H(+)(in) = a ubiquinol + NAD(+) + 4 H(+)(out)</text>
        <dbReference type="Rhea" id="RHEA:29091"/>
        <dbReference type="Rhea" id="RHEA-COMP:9565"/>
        <dbReference type="Rhea" id="RHEA-COMP:9566"/>
        <dbReference type="ChEBI" id="CHEBI:15378"/>
        <dbReference type="ChEBI" id="CHEBI:16389"/>
        <dbReference type="ChEBI" id="CHEBI:17976"/>
        <dbReference type="ChEBI" id="CHEBI:57540"/>
        <dbReference type="ChEBI" id="CHEBI:57945"/>
        <dbReference type="EC" id="7.1.1.2"/>
    </reaction>
</comment>
<feature type="transmembrane region" description="Helical" evidence="12">
    <location>
        <begin position="287"/>
        <end position="307"/>
    </location>
</feature>
<feature type="transmembrane region" description="Helical" evidence="12">
    <location>
        <begin position="255"/>
        <end position="275"/>
    </location>
</feature>
<evidence type="ECO:0000256" key="3">
    <source>
        <dbReference type="ARBA" id="ARBA00010535"/>
    </source>
</evidence>
<evidence type="ECO:0000256" key="4">
    <source>
        <dbReference type="ARBA" id="ARBA00021009"/>
    </source>
</evidence>
<dbReference type="PANTHER" id="PTHR11432">
    <property type="entry name" value="NADH DEHYDROGENASE SUBUNIT 1"/>
    <property type="match status" value="1"/>
</dbReference>
<dbReference type="InterPro" id="IPR018086">
    <property type="entry name" value="NADH_UbQ_OxRdtase_su1_CS"/>
</dbReference>
<feature type="transmembrane region" description="Helical" evidence="12">
    <location>
        <begin position="225"/>
        <end position="249"/>
    </location>
</feature>
<feature type="transmembrane region" description="Helical" evidence="12">
    <location>
        <begin position="107"/>
        <end position="128"/>
    </location>
</feature>
<evidence type="ECO:0000256" key="11">
    <source>
        <dbReference type="RuleBase" id="RU000473"/>
    </source>
</evidence>
<comment type="function">
    <text evidence="1">Core subunit of the mitochondrial membrane respiratory chain NADH dehydrogenase (Complex I) that is believed to belong to the minimal assembly required for catalysis. Complex I functions in the transfer of electrons from NADH to the respiratory chain. The immediate electron acceptor for the enzyme is believed to be ubiquinone.</text>
</comment>
<dbReference type="Pfam" id="PF00146">
    <property type="entry name" value="NADHdh"/>
    <property type="match status" value="1"/>
</dbReference>
<accession>A0A0S3PNE0</accession>
<dbReference type="GO" id="GO:0009060">
    <property type="term" value="P:aerobic respiration"/>
    <property type="evidence" value="ECO:0007669"/>
    <property type="project" value="TreeGrafter"/>
</dbReference>
<keyword evidence="9 12" id="KW-0472">Membrane</keyword>
<sequence>MIEYIFSFIVYFLMVVVVLMGVAFITLFERKILGYVHLRKGPNIVGYWGILQPMADAVKLFIKEQVNLISANYFVYYLSPSMNMLLALSCWAVFPFIGFTFSFEYSILFFMCCIALSVYSLLGVGWSSNSKYALLGALRFVAQTISYEVSLALILMIFVYFSLHYSLGSFIFYQQYMWFLFLILPVGVGWMVSSLAEINRTPFDFAEGESELVSGFNVEYSSGGFAILFMAEYSSILFMSGLFVVLLMGSGVSSFFFYLKLGLIMYIIILLRGTLPRFRYDKLMHLAWKLLLPSVLFMMLLLSSVLISF</sequence>
<organism evidence="13">
    <name type="scientific">Fabaeformiscandona kushiroensis</name>
    <dbReference type="NCBI Taxonomy" id="1564202"/>
    <lineage>
        <taxon>Eukaryota</taxon>
        <taxon>Metazoa</taxon>
        <taxon>Ecdysozoa</taxon>
        <taxon>Arthropoda</taxon>
        <taxon>Crustacea</taxon>
        <taxon>Oligostraca</taxon>
        <taxon>Ostracoda</taxon>
        <taxon>Podocopa</taxon>
        <taxon>Podocopida</taxon>
        <taxon>Cypridocopina</taxon>
        <taxon>Cypridoidea</taxon>
        <taxon>Candonidae</taxon>
        <taxon>Fabaeformiscandona</taxon>
    </lineage>
</organism>
<dbReference type="GO" id="GO:0008137">
    <property type="term" value="F:NADH dehydrogenase (ubiquinone) activity"/>
    <property type="evidence" value="ECO:0007669"/>
    <property type="project" value="UniProtKB-EC"/>
</dbReference>
<dbReference type="GO" id="GO:0003954">
    <property type="term" value="F:NADH dehydrogenase activity"/>
    <property type="evidence" value="ECO:0007669"/>
    <property type="project" value="TreeGrafter"/>
</dbReference>
<dbReference type="AlphaFoldDB" id="A0A0S3PNE0"/>
<dbReference type="PANTHER" id="PTHR11432:SF3">
    <property type="entry name" value="NADH-UBIQUINONE OXIDOREDUCTASE CHAIN 1"/>
    <property type="match status" value="1"/>
</dbReference>
<dbReference type="PROSITE" id="PS00668">
    <property type="entry name" value="COMPLEX1_ND1_2"/>
    <property type="match status" value="1"/>
</dbReference>
<feature type="transmembrane region" description="Helical" evidence="12">
    <location>
        <begin position="84"/>
        <end position="101"/>
    </location>
</feature>
<keyword evidence="10" id="KW-0520">NAD</keyword>